<keyword evidence="4" id="KW-1185">Reference proteome</keyword>
<proteinExistence type="inferred from homology"/>
<evidence type="ECO:0000256" key="1">
    <source>
        <dbReference type="ARBA" id="ARBA00010751"/>
    </source>
</evidence>
<dbReference type="PANTHER" id="PTHR34068:SF1">
    <property type="entry name" value="UPF0145 PROTEIN YBJQ"/>
    <property type="match status" value="1"/>
</dbReference>
<name>A0ABU0ATU9_9FIRM</name>
<dbReference type="PANTHER" id="PTHR34068">
    <property type="entry name" value="UPF0145 PROTEIN YBJQ"/>
    <property type="match status" value="1"/>
</dbReference>
<dbReference type="Pfam" id="PF01906">
    <property type="entry name" value="YbjQ_1"/>
    <property type="match status" value="1"/>
</dbReference>
<protein>
    <recommendedName>
        <fullName evidence="2">UPF0145 protein J2S72_000202</fullName>
    </recommendedName>
</protein>
<gene>
    <name evidence="3" type="ORF">J2S72_000202</name>
</gene>
<reference evidence="3 4" key="1">
    <citation type="submission" date="2023-07" db="EMBL/GenBank/DDBJ databases">
        <title>Genomic Encyclopedia of Type Strains, Phase IV (KMG-IV): sequencing the most valuable type-strain genomes for metagenomic binning, comparative biology and taxonomic classification.</title>
        <authorList>
            <person name="Goeker M."/>
        </authorList>
    </citation>
    <scope>NUCLEOTIDE SEQUENCE [LARGE SCALE GENOMIC DNA]</scope>
    <source>
        <strain evidence="3 4">DSM 22616</strain>
    </source>
</reference>
<dbReference type="InterPro" id="IPR002765">
    <property type="entry name" value="UPF0145_YbjQ-like"/>
</dbReference>
<dbReference type="SUPFAM" id="SSF117782">
    <property type="entry name" value="YbjQ-like"/>
    <property type="match status" value="1"/>
</dbReference>
<dbReference type="InterPro" id="IPR035439">
    <property type="entry name" value="UPF0145_dom_sf"/>
</dbReference>
<sequence length="105" mass="11331">MILTTTEKIEGKEITEYLGLVYGEVVNGINAIKDFGAGVRNIFGGRAEGYESEIISARDEALEELKTRASSMGADAVIGIRFEFEVMGQGNMLLLNISGTAVKIK</sequence>
<evidence type="ECO:0000256" key="2">
    <source>
        <dbReference type="HAMAP-Rule" id="MF_00338"/>
    </source>
</evidence>
<organism evidence="3 4">
    <name type="scientific">Peptoniphilus koenoeneniae</name>
    <dbReference type="NCBI Taxonomy" id="507751"/>
    <lineage>
        <taxon>Bacteria</taxon>
        <taxon>Bacillati</taxon>
        <taxon>Bacillota</taxon>
        <taxon>Tissierellia</taxon>
        <taxon>Tissierellales</taxon>
        <taxon>Peptoniphilaceae</taxon>
        <taxon>Peptoniphilus</taxon>
    </lineage>
</organism>
<accession>A0ABU0ATU9</accession>
<comment type="caution">
    <text evidence="3">The sequence shown here is derived from an EMBL/GenBank/DDBJ whole genome shotgun (WGS) entry which is preliminary data.</text>
</comment>
<dbReference type="HAMAP" id="MF_00338">
    <property type="entry name" value="UPF0145"/>
    <property type="match status" value="1"/>
</dbReference>
<dbReference type="RefSeq" id="WP_023056281.1">
    <property type="nucleotide sequence ID" value="NZ_JAUSTN010000001.1"/>
</dbReference>
<evidence type="ECO:0000313" key="4">
    <source>
        <dbReference type="Proteomes" id="UP001236559"/>
    </source>
</evidence>
<dbReference type="EMBL" id="JAUSTN010000001">
    <property type="protein sequence ID" value="MDQ0274206.1"/>
    <property type="molecule type" value="Genomic_DNA"/>
</dbReference>
<comment type="similarity">
    <text evidence="1 2">Belongs to the UPF0145 family.</text>
</comment>
<evidence type="ECO:0000313" key="3">
    <source>
        <dbReference type="EMBL" id="MDQ0274206.1"/>
    </source>
</evidence>
<dbReference type="Proteomes" id="UP001236559">
    <property type="component" value="Unassembled WGS sequence"/>
</dbReference>
<dbReference type="Gene3D" id="3.30.110.70">
    <property type="entry name" value="Hypothetical protein apc22750. Chain B"/>
    <property type="match status" value="1"/>
</dbReference>